<comment type="similarity">
    <text evidence="1">Belongs to the RelB/DinJ antitoxin family.</text>
</comment>
<dbReference type="EMBL" id="PCRF01000239">
    <property type="protein sequence ID" value="PIP15846.1"/>
    <property type="molecule type" value="Genomic_DNA"/>
</dbReference>
<dbReference type="Proteomes" id="UP000230392">
    <property type="component" value="Unassembled WGS sequence"/>
</dbReference>
<dbReference type="PIRSF" id="PIRSF003108">
    <property type="entry name" value="DinJ"/>
    <property type="match status" value="1"/>
</dbReference>
<dbReference type="InterPro" id="IPR007337">
    <property type="entry name" value="RelB/DinJ"/>
</dbReference>
<dbReference type="Pfam" id="PF04221">
    <property type="entry name" value="RelB"/>
    <property type="match status" value="1"/>
</dbReference>
<keyword evidence="2" id="KW-1277">Toxin-antitoxin system</keyword>
<dbReference type="PANTHER" id="PTHR38781">
    <property type="entry name" value="ANTITOXIN DINJ-RELATED"/>
    <property type="match status" value="1"/>
</dbReference>
<organism evidence="3 4">
    <name type="scientific">bacterium (Candidatus Ratteibacteria) CG23_combo_of_CG06-09_8_20_14_all_48_7</name>
    <dbReference type="NCBI Taxonomy" id="2014292"/>
    <lineage>
        <taxon>Bacteria</taxon>
        <taxon>Candidatus Ratteibacteria</taxon>
    </lineage>
</organism>
<dbReference type="GO" id="GO:0000987">
    <property type="term" value="F:cis-regulatory region sequence-specific DNA binding"/>
    <property type="evidence" value="ECO:0007669"/>
    <property type="project" value="InterPro"/>
</dbReference>
<dbReference type="InterPro" id="IPR013321">
    <property type="entry name" value="Arc_rbn_hlx_hlx"/>
</dbReference>
<dbReference type="GO" id="GO:0006355">
    <property type="term" value="P:regulation of DNA-templated transcription"/>
    <property type="evidence" value="ECO:0007669"/>
    <property type="project" value="InterPro"/>
</dbReference>
<dbReference type="Gene3D" id="1.10.1220.10">
    <property type="entry name" value="Met repressor-like"/>
    <property type="match status" value="1"/>
</dbReference>
<dbReference type="NCBIfam" id="TIGR02384">
    <property type="entry name" value="RelB_DinJ"/>
    <property type="match status" value="1"/>
</dbReference>
<comment type="caution">
    <text evidence="3">The sequence shown here is derived from an EMBL/GenBank/DDBJ whole genome shotgun (WGS) entry which is preliminary data.</text>
</comment>
<evidence type="ECO:0000256" key="2">
    <source>
        <dbReference type="ARBA" id="ARBA00022649"/>
    </source>
</evidence>
<reference evidence="3 4" key="1">
    <citation type="submission" date="2017-09" db="EMBL/GenBank/DDBJ databases">
        <title>Depth-based differentiation of microbial function through sediment-hosted aquifers and enrichment of novel symbionts in the deep terrestrial subsurface.</title>
        <authorList>
            <person name="Probst A.J."/>
            <person name="Ladd B."/>
            <person name="Jarett J.K."/>
            <person name="Geller-Mcgrath D.E."/>
            <person name="Sieber C.M."/>
            <person name="Emerson J.B."/>
            <person name="Anantharaman K."/>
            <person name="Thomas B.C."/>
            <person name="Malmstrom R."/>
            <person name="Stieglmeier M."/>
            <person name="Klingl A."/>
            <person name="Woyke T."/>
            <person name="Ryan C.M."/>
            <person name="Banfield J.F."/>
        </authorList>
    </citation>
    <scope>NUCLEOTIDE SEQUENCE [LARGE SCALE GENOMIC DNA]</scope>
    <source>
        <strain evidence="3">CG23_combo_of_CG06-09_8_20_14_all_48_7</strain>
    </source>
</reference>
<dbReference type="GO" id="GO:0044010">
    <property type="term" value="P:single-species biofilm formation"/>
    <property type="evidence" value="ECO:0007669"/>
    <property type="project" value="InterPro"/>
</dbReference>
<protein>
    <submittedName>
        <fullName evidence="3">Type II toxin-antitoxin system antitoxin, RelB/DinJ family</fullName>
    </submittedName>
</protein>
<dbReference type="InterPro" id="IPR026262">
    <property type="entry name" value="DinJ"/>
</dbReference>
<sequence length="86" mass="9823">MNKSAVVHVRIESETKTAAEGVLRKLGLSTAEAIRLFYHQICLRNGLPFPVHIPNELTRKILAKSHQGEDVESFCSLEKMFESWER</sequence>
<evidence type="ECO:0000313" key="4">
    <source>
        <dbReference type="Proteomes" id="UP000230392"/>
    </source>
</evidence>
<dbReference type="AlphaFoldDB" id="A0A2G9Y9C4"/>
<gene>
    <name evidence="3" type="ORF">COX46_04900</name>
</gene>
<dbReference type="PANTHER" id="PTHR38781:SF1">
    <property type="entry name" value="ANTITOXIN DINJ-RELATED"/>
    <property type="match status" value="1"/>
</dbReference>
<dbReference type="GO" id="GO:0015643">
    <property type="term" value="F:toxic substance binding"/>
    <property type="evidence" value="ECO:0007669"/>
    <property type="project" value="InterPro"/>
</dbReference>
<name>A0A2G9Y9C4_9BACT</name>
<evidence type="ECO:0000256" key="1">
    <source>
        <dbReference type="ARBA" id="ARBA00010562"/>
    </source>
</evidence>
<accession>A0A2G9Y9C4</accession>
<dbReference type="GO" id="GO:0006351">
    <property type="term" value="P:DNA-templated transcription"/>
    <property type="evidence" value="ECO:0007669"/>
    <property type="project" value="TreeGrafter"/>
</dbReference>
<proteinExistence type="inferred from homology"/>
<evidence type="ECO:0000313" key="3">
    <source>
        <dbReference type="EMBL" id="PIP15846.1"/>
    </source>
</evidence>